<feature type="domain" description="Fibronectin type-III" evidence="4">
    <location>
        <begin position="395"/>
        <end position="490"/>
    </location>
</feature>
<feature type="domain" description="Fibronectin type-III" evidence="4">
    <location>
        <begin position="491"/>
        <end position="585"/>
    </location>
</feature>
<keyword evidence="2" id="KW-0472">Membrane</keyword>
<accession>A0A1X7TBV8</accession>
<dbReference type="OrthoDB" id="5983454at2759"/>
<dbReference type="Gene3D" id="2.60.40.10">
    <property type="entry name" value="Immunoglobulins"/>
    <property type="match status" value="7"/>
</dbReference>
<feature type="domain" description="Fibronectin type-III" evidence="4">
    <location>
        <begin position="1202"/>
        <end position="1302"/>
    </location>
</feature>
<dbReference type="InterPro" id="IPR036116">
    <property type="entry name" value="FN3_sf"/>
</dbReference>
<protein>
    <submittedName>
        <fullName evidence="5">Uncharacterized protein</fullName>
    </submittedName>
</protein>
<dbReference type="Pfam" id="PF00041">
    <property type="entry name" value="fn3"/>
    <property type="match status" value="4"/>
</dbReference>
<dbReference type="PROSITE" id="PS50853">
    <property type="entry name" value="FN3"/>
    <property type="match status" value="7"/>
</dbReference>
<feature type="domain" description="Ig-like" evidence="3">
    <location>
        <begin position="134"/>
        <end position="207"/>
    </location>
</feature>
<dbReference type="InterPro" id="IPR050991">
    <property type="entry name" value="ECM_Regulatory_Proteins"/>
</dbReference>
<dbReference type="CDD" id="cd00063">
    <property type="entry name" value="FN3"/>
    <property type="match status" value="4"/>
</dbReference>
<proteinExistence type="predicted"/>
<evidence type="ECO:0000256" key="2">
    <source>
        <dbReference type="SAM" id="Phobius"/>
    </source>
</evidence>
<feature type="transmembrane region" description="Helical" evidence="2">
    <location>
        <begin position="1355"/>
        <end position="1385"/>
    </location>
</feature>
<feature type="domain" description="Fibronectin type-III" evidence="4">
    <location>
        <begin position="1108"/>
        <end position="1201"/>
    </location>
</feature>
<dbReference type="PANTHER" id="PTHR46708:SF2">
    <property type="entry name" value="FIBRONECTIN TYPE-III DOMAIN-CONTAINING PROTEIN"/>
    <property type="match status" value="1"/>
</dbReference>
<evidence type="ECO:0000259" key="3">
    <source>
        <dbReference type="PROSITE" id="PS50835"/>
    </source>
</evidence>
<evidence type="ECO:0000259" key="4">
    <source>
        <dbReference type="PROSITE" id="PS50853"/>
    </source>
</evidence>
<evidence type="ECO:0000313" key="5">
    <source>
        <dbReference type="EnsemblMetazoa" id="Aqu2.1.11807_001"/>
    </source>
</evidence>
<keyword evidence="1" id="KW-0677">Repeat</keyword>
<reference evidence="5" key="1">
    <citation type="submission" date="2017-05" db="UniProtKB">
        <authorList>
            <consortium name="EnsemblMetazoa"/>
        </authorList>
    </citation>
    <scope>IDENTIFICATION</scope>
</reference>
<dbReference type="PRINTS" id="PR00014">
    <property type="entry name" value="FNTYPEIII"/>
</dbReference>
<feature type="domain" description="Fibronectin type-III" evidence="4">
    <location>
        <begin position="209"/>
        <end position="299"/>
    </location>
</feature>
<dbReference type="EnsemblMetazoa" id="Aqu2.1.11807_001">
    <property type="protein sequence ID" value="Aqu2.1.11807_001"/>
    <property type="gene ID" value="Aqu2.1.11807"/>
</dbReference>
<dbReference type="SUPFAM" id="SSF49265">
    <property type="entry name" value="Fibronectin type III"/>
    <property type="match status" value="5"/>
</dbReference>
<feature type="domain" description="Fibronectin type-III" evidence="4">
    <location>
        <begin position="826"/>
        <end position="919"/>
    </location>
</feature>
<dbReference type="FunCoup" id="A0A1X7TBV8">
    <property type="interactions" value="215"/>
</dbReference>
<organism evidence="5">
    <name type="scientific">Amphimedon queenslandica</name>
    <name type="common">Sponge</name>
    <dbReference type="NCBI Taxonomy" id="400682"/>
    <lineage>
        <taxon>Eukaryota</taxon>
        <taxon>Metazoa</taxon>
        <taxon>Porifera</taxon>
        <taxon>Demospongiae</taxon>
        <taxon>Heteroscleromorpha</taxon>
        <taxon>Haplosclerida</taxon>
        <taxon>Niphatidae</taxon>
        <taxon>Amphimedon</taxon>
    </lineage>
</organism>
<keyword evidence="2" id="KW-0812">Transmembrane</keyword>
<dbReference type="SMART" id="SM00060">
    <property type="entry name" value="FN3"/>
    <property type="match status" value="9"/>
</dbReference>
<dbReference type="eggNOG" id="KOG3510">
    <property type="taxonomic scope" value="Eukaryota"/>
</dbReference>
<name>A0A1X7TBV8_AMPQE</name>
<dbReference type="PROSITE" id="PS50835">
    <property type="entry name" value="IG_LIKE"/>
    <property type="match status" value="2"/>
</dbReference>
<feature type="domain" description="Fibronectin type-III" evidence="4">
    <location>
        <begin position="1013"/>
        <end position="1107"/>
    </location>
</feature>
<dbReference type="InterPro" id="IPR003961">
    <property type="entry name" value="FN3_dom"/>
</dbReference>
<dbReference type="PANTHER" id="PTHR46708">
    <property type="entry name" value="TENASCIN"/>
    <property type="match status" value="1"/>
</dbReference>
<feature type="domain" description="Ig-like" evidence="3">
    <location>
        <begin position="734"/>
        <end position="820"/>
    </location>
</feature>
<dbReference type="InterPro" id="IPR007110">
    <property type="entry name" value="Ig-like_dom"/>
</dbReference>
<sequence length="1445" mass="156355">MIHASQFYNIDQNNDVNDINDALWCQSANNITNIGVWYYPNGTEVPLFDGPFDHSLAPSPLFSKRFSGQIALARSVSLSGYEGLYKCIIPDENGVNQTLVAGAYTDTEYNNNDGPDADPTMQFSLLSTSRLATPPVFSLSFNVSDGPPTTVNCSVNATGISTELSRVILNGPGSITRVRVTVRLREAGSYQCTVSNDRVTNGPISVSDTPTGLNATRLSTGLAHVRLSWSTVSGATGYEVYYQLFSNTPVSVGTTASTAISIISGLFRGITYTFYVVSYGSASLPSGNSSVMITISEPVVNNFMATLITSTAITLTWSPPTALVPISYNINRRCSRVCESSTTGSSETSVSSPHTSTGIPPYSQCTFDLNGVYDVTAELTRNYSAETLSTAPSAPVGDIIFSSVESVSMTVSWDEVPCNGRNGPITGYYLTYTNITSNTSYTVNITGGDNRMYNFTGLIPYTNYTMSIIPYNYNMNGPARQEIQLTAESIPGLISNLLHARNPTRINIVWNPPTIPNGIITVYEIRYRESTSTGPYTITNTTNTEYSIAGLILNASYTIGVRAYTSIGPGEWTNSEYSTIQIRVQLYLPYQDRIIPDYSMTYASQFYNTDQNNDVNNIIDALWCQSANTSINIGVWYYPNGTEVPLFDGAFDEQSGVPQPVFSKRFSGQIALARSAGLLGYEGLYKCIIPDENGVDQTLVVGAYTDTGYNNNDGPDADPTMQFSLLSTSRLATPPVFSLSFNVSDGPPTTVNCSVNGNGISTELSRVIVNGTGSVTKVTVTVRLREAGNYQCNVSNDRVTDGNNGVIGGVQATSSSTVLSLSVSDTPIGLTATRLNTGLAHVRLSWSTVSGATGYEVYYQLSSNTPVSVFNTSNTIITIIALLSQGSTYTFYVVSYGSASLPSGNASVMLTISNPIVNDLMDTVITNFAITLTWSPPTALVPISYNINRRCRRVCESSVTSNSETSVSSPHTSTGIPPYSQCGFDLIGVYGSEIAFLRTNYLATTLLTPPTAPVGDIIFSSVESVSMTVSWDEVPCNGRNGPITGYYLTYTNITSNTSYTVNITGGDNRMYNLTGLIPYTNYTVSIIPYNYNMNGPARQEIQLTAESIPGVISNLIYSRRPTEIALLWNPPTIPNGIITVYEIRYRESTSTGPYNTTNTTNTYYSIVGLIPNTSYTIGVRAYTSIGPGEWTNREYATAEIPVIQTFSITKLNSTAVRAEWSFASGASHYTVYYESTSSSSRKKRQVETGMRVFPGDTTEGLIGGLDPNLNYLFSISTSFNVNGIIYEGERTQPIPPGVTLSPTIISSTSSVIIGTGLSTSKIVHILIDVSFSYSIETSTMTTPLTTVLVNNGGNIGVIVGLSVVFPVLLVLAITIIIILVLVMYIKRTNINQKRKSDNDIVMECSPAYATTEFKTKPTVEPVYDTTNNEYETPLPPPAEYEIPTV</sequence>
<dbReference type="InterPro" id="IPR013783">
    <property type="entry name" value="Ig-like_fold"/>
</dbReference>
<evidence type="ECO:0000256" key="1">
    <source>
        <dbReference type="ARBA" id="ARBA00022737"/>
    </source>
</evidence>
<dbReference type="InParanoid" id="A0A1X7TBV8"/>
<keyword evidence="2" id="KW-1133">Transmembrane helix</keyword>